<dbReference type="SMART" id="SM00827">
    <property type="entry name" value="PKS_AT"/>
    <property type="match status" value="1"/>
</dbReference>
<gene>
    <name evidence="9" type="ORF">CCASEI_11355</name>
</gene>
<protein>
    <submittedName>
        <fullName evidence="9">Fatty-acid synthase II</fullName>
    </submittedName>
</protein>
<dbReference type="InterPro" id="IPR029069">
    <property type="entry name" value="HotDog_dom_sf"/>
</dbReference>
<dbReference type="SUPFAM" id="SSF51735">
    <property type="entry name" value="NAD(P)-binding Rossmann-fold domains"/>
    <property type="match status" value="1"/>
</dbReference>
<dbReference type="InterPro" id="IPR001227">
    <property type="entry name" value="Ac_transferase_dom_sf"/>
</dbReference>
<dbReference type="Gene3D" id="3.40.47.10">
    <property type="match status" value="1"/>
</dbReference>
<dbReference type="SUPFAM" id="SSF54637">
    <property type="entry name" value="Thioesterase/thiol ester dehydrase-isomerase"/>
    <property type="match status" value="1"/>
</dbReference>
<dbReference type="SUPFAM" id="SSF52151">
    <property type="entry name" value="FabD/lysophospholipase-like"/>
    <property type="match status" value="2"/>
</dbReference>
<dbReference type="InterPro" id="IPR020841">
    <property type="entry name" value="PKS_Beta-ketoAc_synthase_dom"/>
</dbReference>
<dbReference type="PRINTS" id="PR01483">
    <property type="entry name" value="FASYNTHASE"/>
</dbReference>
<dbReference type="Pfam" id="PF00109">
    <property type="entry name" value="ketoacyl-synt"/>
    <property type="match status" value="1"/>
</dbReference>
<dbReference type="InterPro" id="IPR003965">
    <property type="entry name" value="Fatty_acid_synthase"/>
</dbReference>
<dbReference type="Pfam" id="PF18094">
    <property type="entry name" value="DNA_pol_B_N"/>
    <property type="match status" value="1"/>
</dbReference>
<dbReference type="Gene3D" id="3.20.20.70">
    <property type="entry name" value="Aldolase class I"/>
    <property type="match status" value="1"/>
</dbReference>
<dbReference type="Gene3D" id="3.90.25.70">
    <property type="match status" value="1"/>
</dbReference>
<dbReference type="InterPro" id="IPR014030">
    <property type="entry name" value="Ketoacyl_synth_N"/>
</dbReference>
<dbReference type="Pfam" id="PF00698">
    <property type="entry name" value="Acyl_transf_1"/>
    <property type="match status" value="1"/>
</dbReference>
<keyword evidence="3" id="KW-0597">Phosphoprotein</keyword>
<dbReference type="InterPro" id="IPR013565">
    <property type="entry name" value="Fas1/AflB-like_central"/>
</dbReference>
<dbReference type="Pfam" id="PF01575">
    <property type="entry name" value="MaoC_dehydratas"/>
    <property type="match status" value="1"/>
</dbReference>
<dbReference type="PANTHER" id="PTHR10982">
    <property type="entry name" value="MALONYL COA-ACYL CARRIER PROTEIN TRANSACYLASE"/>
    <property type="match status" value="1"/>
</dbReference>
<dbReference type="SUPFAM" id="SSF51412">
    <property type="entry name" value="Inosine monophosphate dehydrogenase (IMPDH)"/>
    <property type="match status" value="1"/>
</dbReference>
<reference evidence="10" key="1">
    <citation type="submission" date="2013-02" db="EMBL/GenBank/DDBJ databases">
        <title>The complete genome sequence of Corynebacterium casei LMG S-19264 (=DSM 44701).</title>
        <authorList>
            <person name="Ruckert C."/>
            <person name="Albersmeier A."/>
            <person name="Kalinowski J."/>
        </authorList>
    </citation>
    <scope>NUCLEOTIDE SEQUENCE [LARGE SCALE GENOMIC DNA]</scope>
    <source>
        <strain evidence="10">LMG S-19264</strain>
    </source>
</reference>
<keyword evidence="2" id="KW-0596">Phosphopantetheine</keyword>
<dbReference type="InterPro" id="IPR002539">
    <property type="entry name" value="MaoC-like_dom"/>
</dbReference>
<dbReference type="EMBL" id="CP004350">
    <property type="protein sequence ID" value="AHI20825.1"/>
    <property type="molecule type" value="Genomic_DNA"/>
</dbReference>
<dbReference type="InterPro" id="IPR018201">
    <property type="entry name" value="Ketoacyl_synth_AS"/>
</dbReference>
<evidence type="ECO:0000256" key="1">
    <source>
        <dbReference type="ARBA" id="ARBA00005254"/>
    </source>
</evidence>
<dbReference type="PROSITE" id="PS00606">
    <property type="entry name" value="KS3_1"/>
    <property type="match status" value="1"/>
</dbReference>
<dbReference type="InterPro" id="IPR047224">
    <property type="entry name" value="FAS_alpha_su_C"/>
</dbReference>
<dbReference type="SUPFAM" id="SSF53901">
    <property type="entry name" value="Thiolase-like"/>
    <property type="match status" value="2"/>
</dbReference>
<dbReference type="GeneID" id="82878375"/>
<dbReference type="RefSeq" id="WP_025388040.1">
    <property type="nucleotide sequence ID" value="NZ_CP004350.1"/>
</dbReference>
<dbReference type="InterPro" id="IPR014031">
    <property type="entry name" value="Ketoacyl_synth_C"/>
</dbReference>
<dbReference type="Gene3D" id="6.10.140.1400">
    <property type="match status" value="1"/>
</dbReference>
<evidence type="ECO:0000256" key="3">
    <source>
        <dbReference type="ARBA" id="ARBA00022553"/>
    </source>
</evidence>
<name>A0ABN4CFE9_9CORY</name>
<dbReference type="InterPro" id="IPR036291">
    <property type="entry name" value="NAD(P)-bd_dom_sf"/>
</dbReference>
<dbReference type="Gene3D" id="3.40.366.10">
    <property type="entry name" value="Malonyl-Coenzyme A Acyl Carrier Protein, domain 2"/>
    <property type="match status" value="3"/>
</dbReference>
<dbReference type="Pfam" id="PF08354">
    <property type="entry name" value="Fas1-AflB-like_hel"/>
    <property type="match status" value="1"/>
</dbReference>
<keyword evidence="5" id="KW-0378">Hydrolase</keyword>
<keyword evidence="7" id="KW-0560">Oxidoreductase</keyword>
<organism evidence="9 10">
    <name type="scientific">Corynebacterium casei LMG S-19264</name>
    <dbReference type="NCBI Taxonomy" id="1285583"/>
    <lineage>
        <taxon>Bacteria</taxon>
        <taxon>Bacillati</taxon>
        <taxon>Actinomycetota</taxon>
        <taxon>Actinomycetes</taxon>
        <taxon>Mycobacteriales</taxon>
        <taxon>Corynebacteriaceae</taxon>
        <taxon>Corynebacterium</taxon>
    </lineage>
</organism>
<evidence type="ECO:0000313" key="10">
    <source>
        <dbReference type="Proteomes" id="UP000019226"/>
    </source>
</evidence>
<dbReference type="PROSITE" id="PS52004">
    <property type="entry name" value="KS3_2"/>
    <property type="match status" value="1"/>
</dbReference>
<accession>A0ABN4CFE9</accession>
<dbReference type="Gene3D" id="3.30.70.3330">
    <property type="match status" value="1"/>
</dbReference>
<dbReference type="Pfam" id="PF02801">
    <property type="entry name" value="Ketoacyl-synt_C"/>
    <property type="match status" value="1"/>
</dbReference>
<dbReference type="InterPro" id="IPR016039">
    <property type="entry name" value="Thiolase-like"/>
</dbReference>
<dbReference type="InterPro" id="IPR014043">
    <property type="entry name" value="Acyl_transferase_dom"/>
</dbReference>
<feature type="domain" description="Ketosynthase family 3 (KS3)" evidence="8">
    <location>
        <begin position="2477"/>
        <end position="2928"/>
    </location>
</feature>
<evidence type="ECO:0000313" key="9">
    <source>
        <dbReference type="EMBL" id="AHI20825.1"/>
    </source>
</evidence>
<dbReference type="InterPro" id="IPR016035">
    <property type="entry name" value="Acyl_Trfase/lysoPLipase"/>
</dbReference>
<dbReference type="InterPro" id="IPR055118">
    <property type="entry name" value="FAS-like_AT_central"/>
</dbReference>
<dbReference type="Gene3D" id="3.40.50.720">
    <property type="entry name" value="NAD(P)-binding Rossmann-like Domain"/>
    <property type="match status" value="1"/>
</dbReference>
<proteinExistence type="inferred from homology"/>
<comment type="similarity">
    <text evidence="1">Belongs to the enoyl-CoA hydratase/isomerase family.</text>
</comment>
<evidence type="ECO:0000256" key="7">
    <source>
        <dbReference type="ARBA" id="ARBA00023002"/>
    </source>
</evidence>
<dbReference type="Gene3D" id="1.20.930.70">
    <property type="match status" value="1"/>
</dbReference>
<keyword evidence="10" id="KW-1185">Reference proteome</keyword>
<dbReference type="Pfam" id="PF22690">
    <property type="entry name" value="FAS_AT_central"/>
    <property type="match status" value="1"/>
</dbReference>
<dbReference type="CDD" id="cd08950">
    <property type="entry name" value="KR_fFAS_SDR_c_like"/>
    <property type="match status" value="1"/>
</dbReference>
<dbReference type="CDD" id="cd00828">
    <property type="entry name" value="elong_cond_enzymes"/>
    <property type="match status" value="1"/>
</dbReference>
<dbReference type="InterPro" id="IPR013785">
    <property type="entry name" value="Aldolase_TIM"/>
</dbReference>
<keyword evidence="6" id="KW-0521">NADP</keyword>
<dbReference type="PANTHER" id="PTHR10982:SF21">
    <property type="entry name" value="FATTY ACID SYNTHASE SUBUNIT BETA"/>
    <property type="match status" value="1"/>
</dbReference>
<evidence type="ECO:0000256" key="4">
    <source>
        <dbReference type="ARBA" id="ARBA00022679"/>
    </source>
</evidence>
<evidence type="ECO:0000259" key="8">
    <source>
        <dbReference type="PROSITE" id="PS52004"/>
    </source>
</evidence>
<dbReference type="Gene3D" id="3.10.129.10">
    <property type="entry name" value="Hotdog Thioesterase"/>
    <property type="match status" value="1"/>
</dbReference>
<dbReference type="Proteomes" id="UP000019226">
    <property type="component" value="Chromosome"/>
</dbReference>
<keyword evidence="4" id="KW-0808">Transferase</keyword>
<evidence type="ECO:0000256" key="5">
    <source>
        <dbReference type="ARBA" id="ARBA00022801"/>
    </source>
</evidence>
<evidence type="ECO:0000256" key="6">
    <source>
        <dbReference type="ARBA" id="ARBA00022857"/>
    </source>
</evidence>
<sequence length="3016" mass="317147">MTIDISNHRLVNRLETENFALSFSGQGFSWLPTLRNVIAGGNGAQVTSAVDGAKKLLGPVADELAAALPHGFDPMSWAANAEDPAWDLSDSSISTPGIVVAQYGLLGSLKTQGLDVAAAVAHIGHSQGALATYISSERAQAAEVIALAQLIGVAISKTARATGLIRTAAGSPMVSIAGVSREQLDKVIAKTGVGSVVGLQNSRNTFVIVGTPEDNNKVVEVLEKLAEKDAKTIENKERGGKPFAPRINALAVQSGYHHPAMQAAVEMVTAWAQQIGLDESLAHDGAQAVLTSIVDWPQEVRQAVNAGAQWVLECGPGKGMAALTKTVVAGQGIGVQVVSTDEGQAELFDAGQAPQLPLNFAQFAPKTFEDNGVTRLSTRFTERTGYSPVILAGMTPSTVDPAIVAAAANAGFWAELAGGGQVTEAILNDSLERLEDMLNPGINAQFNAMYLSPKQWRTQIEGRRLIPRARANGASINGVVCSAGIPPHEEALALVRQLHEDNIPWVAFKPGAVRQVKKILDIADDLPESTIIMQVEGGKAGGHHSWEDLDDLLIETYAYIRERDNVVLMAAGGIGAPERGAQYLTGEWSKVYGLPAMPVDAIMIGTAAMATLESTASESVKQALVSTQGLEDIPGGGWVPAGGARDGIASGRSQLGADIHEIDNTFAKAGRLLDEVAGDAEAVAARREEIIAAIAGTAKPYFGDLESMTYAEWLSRYLEVSYMGSWVDASWARRFEQMIARTEARLTEVDHGEFEAQVVVDAAKPERGITDLVAAYPAAEKHTVIASDVAWFIDLLRGKGKPPAFVPVIDSDVRRWWRQDSLWQAHDERYTAEQVGIIPGTTAVAGITKANEPVAELLARFESAAVNVVLASENAEDAEPANIAGTALERVLAAKSVEWAGRQRPNPVAQVSESWTLDADGTSARAAGAELVTIDAETVELTVALTGSVAGAQLTLRITVPVDAPLSSTPIITAEAAEESMAALAGVAAGGTLPEVTDGKAIWKSSLNPAALADYAGATTGYIPSADANSAIAPDVIVGRAWPAVFAVIANAVVPGTDSARVVEGLLNLVHLEHNLRLHQALPTEAVELTVTATGGEVRDTQVGRVVEVTVSIDIDGAAELKDAQLATLQERFAIVGRTGEQDLEPVNSTEHITDTPASFRHQMTVTAPASMHPFAVVTGDRNPIHVSGAAARLAGLDNGVIVHGMWTSAIAQLVAGFDGVAVAEWSANMLSPVLPGAKVDFIVERTGIDSRPGAGEVRTVTASVDGDVVLQATATMAAPRTFYGFPGQGIQTPGMGMDSYASSAAARDVWERADAHTRSKLGFSILEIVRNNPDRVVVDGEEFTHPDGALFLTQFTQVAMATLGCAQIAELAEAGVKSQDTFFAGHSVGEYNALAAYAQVLSLEAVVEIVYARGLTMHRLVDRDAHGNSNYGLAALRPNKIGIRADDVFGYVAKVSEASGEFLEIVNYNIAGVQYAVAGTRAGLAALAADASSRAPGQRAFIMIPGIDVPFHSSHLLGGVDNFRTHLDSLIPQQVDLDILRGRYIPNLVARPFELTREFVEAMAEVVDSTYVNDILADFDKASENPVNLGRTLLIELLAWQFASPVRWIETQDLLLSDTTETAGAGTPGLGVERFVEIGVGSSPTLANMLGQTLRLPQYAGNPIEVLNVERDRATVFAEDAIVRPQPETSNEVVEEAATATAQEVAAANAAPAAAAPAPVAAAPAATAPAGGGSTPDDKAFSAADATEMLIAIWTKVRPDQMGAADTIELLVEGVSSRRNQLLLDLGVEFGLGAIEGAADAEIAALKDQVAGMAKGYKAFGPVLSVQVSDSLRRITGPAGKKPAYIAQRVTETWGLGTGWVDRVTAELVLGAREGASIRGGDLALLSPANPGSTAELDALIDAAVDSAGAKVGIVISKPSAGGGANVGVVDSAALDAYSEKMNSALANTARTLLAQLGQQAPVTEFAEADDNQAIVDLVAAELGADWPRLVAPSFDADKTVQLDDRWASAREDLVRLAHGELDSLDITGAGEEAAAMAEYLGLEAQAAQARVAASTLEHDGEVAVVTGGSPGSIASEVVANLLREGATVIATTSRLGHDRLEFYKNLYRTSARGNAQLWVVPANLNSFADLDAVIDWIGNEQTATVGGSSKLVKPAMVPNLIFPFAAPRVQGTLADAGAPAEAQMRLLLWSVEKLIAGLSQLGTGTHVGQRLHVVLPGSPNRGRFGGDGAYGESKAALDALVTRWHAEPVWGDRTSIVHAHIGWVRGTGLMGGNDPLVDAVEAKGVRTYSNEEMAQKLVGEGASVSKREEARTAPVTLDFTGGLGQADINLPELARSLTAQPVAEEATEAPVLRALPNIRERIAWTTPDFAGVNQKLDDMVVIVGAGEIGPVGSSRTRFEVEMTGDLSAAGVIELAWTTGLIAWDDAAGAWFDADGEEIAEEDIYSRFHDEVLANVGVRKYHDDYGPNMPMVDNLAPELTTIYLERDMTFAVQDEETARTFVADVEGATAHFDGEEWQVTRPAGSEVRVPRRVAMTRFVGGQVPQGFNPGVYGIPADMIDNLDRVALWNLVCSVDAFLAAGFSPAELLSHVHPARVSSTQGTGMGGMQSMRSLYLDKLLAQPRPNDILQEALPNVVAAHVMQSYVGGYGQMVHPVAACATAAVSVEEGMDKLRLRKADFVVAGGIDDLSIEGITGFGDMAATADSSEMEDKGIDHKYFSRANDRRRGGFIESEGGGTILMARGSLAAELGLPVLGVVGFAESFADGAHTSIPAPGLGALSAARGGADSRLAQGLDELGVGVNEIAVISKHDTSTNANDPNESDLHERIAASMGRDKGNPLFIISQKTLTGHAKGGAAAFQLVGLTQVLRNGVLPPNRSLDCVDPVLRRHSHLTWLREQLDLRATPPKAGLVTSLGFGHVSALVAVVHPGAFLQALRAERGEQAAKQWQEASSAREAAGLQRLTSAISGGAALYERPVDRNLGGSGDAVKEREAAILLDHDARLHGNLLEPGADSK</sequence>
<evidence type="ECO:0000256" key="2">
    <source>
        <dbReference type="ARBA" id="ARBA00022450"/>
    </source>
</evidence>
<dbReference type="InterPro" id="IPR050830">
    <property type="entry name" value="Fungal_FAS"/>
</dbReference>